<feature type="coiled-coil region" evidence="1">
    <location>
        <begin position="644"/>
        <end position="671"/>
    </location>
</feature>
<dbReference type="RefSeq" id="WP_231063175.1">
    <property type="nucleotide sequence ID" value="NZ_JAJNOR010000007.1"/>
</dbReference>
<protein>
    <submittedName>
        <fullName evidence="3">Phage tail tape measure protein</fullName>
    </submittedName>
</protein>
<organism evidence="3 4">
    <name type="scientific">Lientehia hominis</name>
    <dbReference type="NCBI Taxonomy" id="2897778"/>
    <lineage>
        <taxon>Bacteria</taxon>
        <taxon>Bacillati</taxon>
        <taxon>Bacillota</taxon>
        <taxon>Clostridia</taxon>
        <taxon>Lachnospirales</taxon>
        <taxon>Lachnospiraceae</taxon>
        <taxon>Lientehia</taxon>
    </lineage>
</organism>
<sequence>MADNNIKTTITLDGDKEFQSAVLACNKSLASLRAEMKLVEIQAMGQANSLDTLKKKNDVLANTLDALNKKEEAINNGRKESIKQYDEISKALDENRAKLEKMSGGLSEMAQASAGSDEAAAKNAETLKNLTAEIKRQEEACQTAENQIQEWNEQLYLSQEQTIQVTKALGENAKYMKEAEASNEGCADSIDKLGQKTKSLSERIEETSGKIKSGLLGTAAKAVAGMAGETVTAAMNIQDAQNQLQASTGATAQEMEKYGSVMKDIYNDDYGKSMNDVASAMAMVRQYTNETDPDKIKSLTENAMILSDTFGISMSDALNSVDALMINMGVDSQTAFDYIANGAQNGLNKSGELTNNIEKYSELWGRAGFSANEMFGIMQNGLNTGTYSLSQANAFVQDFSDSLSDGRIAASLDSFSGGTQNLFLEWKNGNATTRDVFESVIGDLSSMADRQGALTLASKTWSSLGKEDAMKIISSMNDVNSSYNDAKGTMESLKDVKYDSLSSQYEALGRTFKTEVAAPIIEQFLPIAQSGIKLLADNIEVIGPIAAGVGTALGTMYVANKADEFLTKVHETSDHIKTLITDVVAHTAATTAEAGALGAAAGAQEVLNTAMSANTIGLVVAGISALVGIVGIFAGNVDSTALKTDELSIKADELNTKMKDASQSLSEVSGEWDGKLSIQVQEGVVNGLVEELYSLEAQSGKSEETLKRMNSITGELNQLFPELSLSVDQNTGMLSQNREQLEQSIDASLNYAKAQAAQERMVEIAREMTDADMAKFEAEQNLNDIGTELLAIEAEREKVNEASMEALKNGNGSMIEYNGSLQDTTDVLMQLSDREAELADAKEKEQENLDNLNEAYSEANDKYQEAYNYASELNKTTEESTEAIGANTEAVNENLSAVEAHQAARATSIETAGHELEVYNSLSEAQQQMAVDVTNGVLTMKENVQGALESQMNMFEHFNSGTEISKDTLLENMQSQVEGVEQWEQSLSEMATAVKTTKDGVEVSIDKGILQKLAAMGPEGAGYVKAFSEMSGDELAAANELWGKSVDIKSMTNTWGEELLTSGAVNIAGGMGELRELMSSSGADTVTGFITGMQNAQGQALAASQDLGVKIIDSIDSGLGCASPSKKTMRSGHNIGDGLVLGINDKMFSVTSAGSLLARLAIESIENSASIVRVQSLGLNIAAAFADGIRAGRSAVVNAMTAVCESAIQSARHKLQINSPSRIFRGFGVNSMDGYALGIKDETSYVNKTVSQAMDFSRQPYTEQQISSQQIQSGPDYRTLVRAFTAALGNMDMSMKLNGREFGRVLTNMGVTMNG</sequence>
<proteinExistence type="predicted"/>
<reference evidence="3 4" key="1">
    <citation type="submission" date="2021-11" db="EMBL/GenBank/DDBJ databases">
        <title>Lacrimispora sp. nov. NSJ-141 isolated from human feces.</title>
        <authorList>
            <person name="Abdugheni R."/>
        </authorList>
    </citation>
    <scope>NUCLEOTIDE SEQUENCE [LARGE SCALE GENOMIC DNA]</scope>
    <source>
        <strain evidence="3 4">NSJ-141</strain>
    </source>
</reference>
<evidence type="ECO:0000256" key="1">
    <source>
        <dbReference type="SAM" id="Coils"/>
    </source>
</evidence>
<accession>A0AAP2WAG4</accession>
<feature type="coiled-coil region" evidence="1">
    <location>
        <begin position="50"/>
        <end position="161"/>
    </location>
</feature>
<gene>
    <name evidence="3" type="ORF">LQE92_11900</name>
</gene>
<evidence type="ECO:0000313" key="4">
    <source>
        <dbReference type="Proteomes" id="UP001299265"/>
    </source>
</evidence>
<keyword evidence="4" id="KW-1185">Reference proteome</keyword>
<keyword evidence="1" id="KW-0175">Coiled coil</keyword>
<evidence type="ECO:0000313" key="3">
    <source>
        <dbReference type="EMBL" id="MCD2493317.1"/>
    </source>
</evidence>
<feature type="domain" description="Phage tail tape measure protein" evidence="2">
    <location>
        <begin position="269"/>
        <end position="450"/>
    </location>
</feature>
<comment type="caution">
    <text evidence="3">The sequence shown here is derived from an EMBL/GenBank/DDBJ whole genome shotgun (WGS) entry which is preliminary data.</text>
</comment>
<dbReference type="Pfam" id="PF10145">
    <property type="entry name" value="PhageMin_Tail"/>
    <property type="match status" value="1"/>
</dbReference>
<dbReference type="SUPFAM" id="SSF58104">
    <property type="entry name" value="Methyl-accepting chemotaxis protein (MCP) signaling domain"/>
    <property type="match status" value="1"/>
</dbReference>
<dbReference type="Proteomes" id="UP001299265">
    <property type="component" value="Unassembled WGS sequence"/>
</dbReference>
<evidence type="ECO:0000259" key="2">
    <source>
        <dbReference type="Pfam" id="PF10145"/>
    </source>
</evidence>
<feature type="coiled-coil region" evidence="1">
    <location>
        <begin position="828"/>
        <end position="869"/>
    </location>
</feature>
<name>A0AAP2WAG4_9FIRM</name>
<dbReference type="InterPro" id="IPR010090">
    <property type="entry name" value="Phage_tape_meas"/>
</dbReference>
<dbReference type="EMBL" id="JAJNOR010000007">
    <property type="protein sequence ID" value="MCD2493317.1"/>
    <property type="molecule type" value="Genomic_DNA"/>
</dbReference>